<dbReference type="PROSITE" id="PS51257">
    <property type="entry name" value="PROKAR_LIPOPROTEIN"/>
    <property type="match status" value="1"/>
</dbReference>
<dbReference type="RefSeq" id="WP_233573352.1">
    <property type="nucleotide sequence ID" value="NZ_CP192460.1"/>
</dbReference>
<dbReference type="PANTHER" id="PTHR38776:SF1">
    <property type="entry name" value="MLTA-INTERACTING PROTEIN-RELATED"/>
    <property type="match status" value="1"/>
</dbReference>
<gene>
    <name evidence="7" type="ORF">ACFOW3_04850</name>
</gene>
<dbReference type="SUPFAM" id="SSF56935">
    <property type="entry name" value="Porins"/>
    <property type="match status" value="1"/>
</dbReference>
<evidence type="ECO:0000256" key="1">
    <source>
        <dbReference type="ARBA" id="ARBA00004442"/>
    </source>
</evidence>
<keyword evidence="3 6" id="KW-0732">Signal</keyword>
<evidence type="ECO:0000256" key="4">
    <source>
        <dbReference type="ARBA" id="ARBA00023136"/>
    </source>
</evidence>
<keyword evidence="4" id="KW-0472">Membrane</keyword>
<evidence type="ECO:0000256" key="3">
    <source>
        <dbReference type="ARBA" id="ARBA00022729"/>
    </source>
</evidence>
<proteinExistence type="inferred from homology"/>
<comment type="subcellular location">
    <subcellularLocation>
        <location evidence="1">Cell outer membrane</location>
    </subcellularLocation>
</comment>
<evidence type="ECO:0000256" key="6">
    <source>
        <dbReference type="SAM" id="SignalP"/>
    </source>
</evidence>
<comment type="caution">
    <text evidence="7">The sequence shown here is derived from an EMBL/GenBank/DDBJ whole genome shotgun (WGS) entry which is preliminary data.</text>
</comment>
<reference evidence="8" key="1">
    <citation type="journal article" date="2019" name="Int. J. Syst. Evol. Microbiol.">
        <title>The Global Catalogue of Microorganisms (GCM) 10K type strain sequencing project: providing services to taxonomists for standard genome sequencing and annotation.</title>
        <authorList>
            <consortium name="The Broad Institute Genomics Platform"/>
            <consortium name="The Broad Institute Genome Sequencing Center for Infectious Disease"/>
            <person name="Wu L."/>
            <person name="Ma J."/>
        </authorList>
    </citation>
    <scope>NUCLEOTIDE SEQUENCE [LARGE SCALE GENOMIC DNA]</scope>
    <source>
        <strain evidence="8">CCUG 2113</strain>
    </source>
</reference>
<comment type="similarity">
    <text evidence="2">Belongs to the MipA/OmpV family.</text>
</comment>
<protein>
    <submittedName>
        <fullName evidence="7">MipA/OmpV family protein</fullName>
    </submittedName>
</protein>
<dbReference type="Pfam" id="PF06629">
    <property type="entry name" value="MipA"/>
    <property type="match status" value="1"/>
</dbReference>
<dbReference type="EMBL" id="JBHSAJ010000009">
    <property type="protein sequence ID" value="MFC3933949.1"/>
    <property type="molecule type" value="Genomic_DNA"/>
</dbReference>
<keyword evidence="5" id="KW-0998">Cell outer membrane</keyword>
<dbReference type="PANTHER" id="PTHR38776">
    <property type="entry name" value="MLTA-INTERACTING PROTEIN-RELATED"/>
    <property type="match status" value="1"/>
</dbReference>
<name>A0ABV8D5X0_9BURK</name>
<dbReference type="InterPro" id="IPR010583">
    <property type="entry name" value="MipA"/>
</dbReference>
<feature type="signal peptide" evidence="6">
    <location>
        <begin position="1"/>
        <end position="28"/>
    </location>
</feature>
<evidence type="ECO:0000313" key="8">
    <source>
        <dbReference type="Proteomes" id="UP001595693"/>
    </source>
</evidence>
<accession>A0ABV8D5X0</accession>
<evidence type="ECO:0000256" key="5">
    <source>
        <dbReference type="ARBA" id="ARBA00023237"/>
    </source>
</evidence>
<dbReference type="Proteomes" id="UP001595693">
    <property type="component" value="Unassembled WGS sequence"/>
</dbReference>
<evidence type="ECO:0000256" key="2">
    <source>
        <dbReference type="ARBA" id="ARBA00005722"/>
    </source>
</evidence>
<sequence length="281" mass="29088">MSRFAPIAPLVSCASLLACLCSWPAAHAADAPAAEEPPKPLFNYALGAIVGSSPDYAGGDGRKNSLRPAWAIEYGRFRLSTSRGSAFMGHGLGPRESGASATLAQGDQFNLSASLRIDKGRDGSDAPILVGLPSVRSTLRARVSAGYALTPRWSVGAGLSQDILGRDGGAQLSTSVGYTWPVTEQTKVTFGAGASFGDRTYLRGHFGVPAGGSGALPAFDPGAGLYSVDAGVEVMSAINRHWVILGAARVSQLKGDARRSPLTVEPTGYSVSVGLAYRCCR</sequence>
<evidence type="ECO:0000313" key="7">
    <source>
        <dbReference type="EMBL" id="MFC3933949.1"/>
    </source>
</evidence>
<organism evidence="7 8">
    <name type="scientific">Acidovorax facilis</name>
    <dbReference type="NCBI Taxonomy" id="12917"/>
    <lineage>
        <taxon>Bacteria</taxon>
        <taxon>Pseudomonadati</taxon>
        <taxon>Pseudomonadota</taxon>
        <taxon>Betaproteobacteria</taxon>
        <taxon>Burkholderiales</taxon>
        <taxon>Comamonadaceae</taxon>
        <taxon>Acidovorax</taxon>
    </lineage>
</organism>
<keyword evidence="8" id="KW-1185">Reference proteome</keyword>
<feature type="chain" id="PRO_5045219745" evidence="6">
    <location>
        <begin position="29"/>
        <end position="281"/>
    </location>
</feature>